<dbReference type="InterPro" id="IPR039421">
    <property type="entry name" value="Type_1_exporter"/>
</dbReference>
<feature type="domain" description="ABC transporter" evidence="3">
    <location>
        <begin position="43"/>
        <end position="279"/>
    </location>
</feature>
<dbReference type="Proteomes" id="UP000241362">
    <property type="component" value="Unassembled WGS sequence"/>
</dbReference>
<dbReference type="Pfam" id="PF00005">
    <property type="entry name" value="ABC_tran"/>
    <property type="match status" value="1"/>
</dbReference>
<dbReference type="SUPFAM" id="SSF52540">
    <property type="entry name" value="P-loop containing nucleoside triphosphate hydrolases"/>
    <property type="match status" value="1"/>
</dbReference>
<dbReference type="GO" id="GO:0034040">
    <property type="term" value="F:ATPase-coupled lipid transmembrane transporter activity"/>
    <property type="evidence" value="ECO:0007669"/>
    <property type="project" value="TreeGrafter"/>
</dbReference>
<name>A0A2T4J9V2_FUSBL</name>
<dbReference type="PANTHER" id="PTHR24221">
    <property type="entry name" value="ATP-BINDING CASSETTE SUB-FAMILY B"/>
    <property type="match status" value="1"/>
</dbReference>
<dbReference type="PANTHER" id="PTHR24221:SF248">
    <property type="entry name" value="ABC TRANSPORTER TRANSMEMBRANE REGION"/>
    <property type="match status" value="1"/>
</dbReference>
<evidence type="ECO:0000256" key="1">
    <source>
        <dbReference type="ARBA" id="ARBA00022741"/>
    </source>
</evidence>
<proteinExistence type="predicted"/>
<feature type="non-terminal residue" evidence="4">
    <location>
        <position position="1"/>
    </location>
</feature>
<dbReference type="PROSITE" id="PS00211">
    <property type="entry name" value="ABC_TRANSPORTER_1"/>
    <property type="match status" value="1"/>
</dbReference>
<dbReference type="AlphaFoldDB" id="A0A2T4J9V2"/>
<dbReference type="InterPro" id="IPR027417">
    <property type="entry name" value="P-loop_NTPase"/>
</dbReference>
<reference evidence="4 5" key="1">
    <citation type="submission" date="2018-03" db="EMBL/GenBank/DDBJ databases">
        <title>Rhodobacter blasticus.</title>
        <authorList>
            <person name="Meyer T.E."/>
            <person name="Miller S."/>
            <person name="Lodha T."/>
            <person name="Gandham S."/>
            <person name="Chintalapati S."/>
            <person name="Chintalapati V.R."/>
        </authorList>
    </citation>
    <scope>NUCLEOTIDE SEQUENCE [LARGE SCALE GENOMIC DNA]</scope>
    <source>
        <strain evidence="4 5">DSM 2131</strain>
    </source>
</reference>
<accession>A0A2T4J9V2</accession>
<dbReference type="PROSITE" id="PS50893">
    <property type="entry name" value="ABC_TRANSPORTER_2"/>
    <property type="match status" value="1"/>
</dbReference>
<evidence type="ECO:0000259" key="3">
    <source>
        <dbReference type="PROSITE" id="PS50893"/>
    </source>
</evidence>
<evidence type="ECO:0000313" key="4">
    <source>
        <dbReference type="EMBL" id="PTE14608.1"/>
    </source>
</evidence>
<keyword evidence="2" id="KW-0067">ATP-binding</keyword>
<evidence type="ECO:0000256" key="2">
    <source>
        <dbReference type="ARBA" id="ARBA00022840"/>
    </source>
</evidence>
<dbReference type="InterPro" id="IPR003593">
    <property type="entry name" value="AAA+_ATPase"/>
</dbReference>
<comment type="caution">
    <text evidence="4">The sequence shown here is derived from an EMBL/GenBank/DDBJ whole genome shotgun (WGS) entry which is preliminary data.</text>
</comment>
<dbReference type="SMART" id="SM00382">
    <property type="entry name" value="AAA"/>
    <property type="match status" value="1"/>
</dbReference>
<dbReference type="RefSeq" id="WP_146161926.1">
    <property type="nucleotide sequence ID" value="NZ_PZKE01000007.1"/>
</dbReference>
<dbReference type="GO" id="GO:0005524">
    <property type="term" value="F:ATP binding"/>
    <property type="evidence" value="ECO:0007669"/>
    <property type="project" value="UniProtKB-KW"/>
</dbReference>
<keyword evidence="5" id="KW-1185">Reference proteome</keyword>
<dbReference type="GO" id="GO:0016887">
    <property type="term" value="F:ATP hydrolysis activity"/>
    <property type="evidence" value="ECO:0007669"/>
    <property type="project" value="InterPro"/>
</dbReference>
<sequence>ETAIGHWPLMTRARAAGARLAALLAAVPPDRPRLPLPRPATGLWVQGLTVIPPGATTPALRAVSFRLAPGQVLGVIGPSGAGKTTLARALTGGWRPAAGCVRLGGATLDQYDPADLARLIGHLPQRVSLFEATVAENIAGLDETADPAAITAAAQKAGVQDLILHLPAGYDTPLGANGAGLSGGQIQRIGLARALYGDPALLVLDEPNASLDAEGQAALNHAIRSARDAGAAVVVLAHRPAALQPCDLLMVLAEGRVQSFGPRDQILRETLRNVGQVAPALGASAFAGGVA</sequence>
<dbReference type="EMBL" id="PZKE01000007">
    <property type="protein sequence ID" value="PTE14608.1"/>
    <property type="molecule type" value="Genomic_DNA"/>
</dbReference>
<dbReference type="InterPro" id="IPR017871">
    <property type="entry name" value="ABC_transporter-like_CS"/>
</dbReference>
<keyword evidence="1" id="KW-0547">Nucleotide-binding</keyword>
<protein>
    <submittedName>
        <fullName evidence="4">Type I secretion system permease/ATPase</fullName>
    </submittedName>
</protein>
<organism evidence="4 5">
    <name type="scientific">Fuscovulum blasticum DSM 2131</name>
    <dbReference type="NCBI Taxonomy" id="1188250"/>
    <lineage>
        <taxon>Bacteria</taxon>
        <taxon>Pseudomonadati</taxon>
        <taxon>Pseudomonadota</taxon>
        <taxon>Alphaproteobacteria</taxon>
        <taxon>Rhodobacterales</taxon>
        <taxon>Paracoccaceae</taxon>
        <taxon>Pseudogemmobacter</taxon>
    </lineage>
</organism>
<dbReference type="InterPro" id="IPR003439">
    <property type="entry name" value="ABC_transporter-like_ATP-bd"/>
</dbReference>
<gene>
    <name evidence="4" type="ORF">C5F44_09580</name>
</gene>
<dbReference type="Gene3D" id="3.40.50.300">
    <property type="entry name" value="P-loop containing nucleotide triphosphate hydrolases"/>
    <property type="match status" value="1"/>
</dbReference>
<evidence type="ECO:0000313" key="5">
    <source>
        <dbReference type="Proteomes" id="UP000241362"/>
    </source>
</evidence>